<keyword evidence="2" id="KW-1185">Reference proteome</keyword>
<dbReference type="Proteomes" id="UP000828390">
    <property type="component" value="Unassembled WGS sequence"/>
</dbReference>
<name>A0A9D4I3H8_DREPO</name>
<dbReference type="AlphaFoldDB" id="A0A9D4I3H8"/>
<sequence>MAVTLHKTAGGNHGTKFKRCATLPVDMRHFYTRQWTHNDLVRILVGPGNAMRFDVRHRSLGARQEPVDIGWK</sequence>
<proteinExistence type="predicted"/>
<accession>A0A9D4I3H8</accession>
<evidence type="ECO:0000313" key="2">
    <source>
        <dbReference type="Proteomes" id="UP000828390"/>
    </source>
</evidence>
<protein>
    <submittedName>
        <fullName evidence="1">Uncharacterized protein</fullName>
    </submittedName>
</protein>
<organism evidence="1 2">
    <name type="scientific">Dreissena polymorpha</name>
    <name type="common">Zebra mussel</name>
    <name type="synonym">Mytilus polymorpha</name>
    <dbReference type="NCBI Taxonomy" id="45954"/>
    <lineage>
        <taxon>Eukaryota</taxon>
        <taxon>Metazoa</taxon>
        <taxon>Spiralia</taxon>
        <taxon>Lophotrochozoa</taxon>
        <taxon>Mollusca</taxon>
        <taxon>Bivalvia</taxon>
        <taxon>Autobranchia</taxon>
        <taxon>Heteroconchia</taxon>
        <taxon>Euheterodonta</taxon>
        <taxon>Imparidentia</taxon>
        <taxon>Neoheterodontei</taxon>
        <taxon>Myida</taxon>
        <taxon>Dreissenoidea</taxon>
        <taxon>Dreissenidae</taxon>
        <taxon>Dreissena</taxon>
    </lineage>
</organism>
<reference evidence="1" key="1">
    <citation type="journal article" date="2019" name="bioRxiv">
        <title>The Genome of the Zebra Mussel, Dreissena polymorpha: A Resource for Invasive Species Research.</title>
        <authorList>
            <person name="McCartney M.A."/>
            <person name="Auch B."/>
            <person name="Kono T."/>
            <person name="Mallez S."/>
            <person name="Zhang Y."/>
            <person name="Obille A."/>
            <person name="Becker A."/>
            <person name="Abrahante J.E."/>
            <person name="Garbe J."/>
            <person name="Badalamenti J.P."/>
            <person name="Herman A."/>
            <person name="Mangelson H."/>
            <person name="Liachko I."/>
            <person name="Sullivan S."/>
            <person name="Sone E.D."/>
            <person name="Koren S."/>
            <person name="Silverstein K.A.T."/>
            <person name="Beckman K.B."/>
            <person name="Gohl D.M."/>
        </authorList>
    </citation>
    <scope>NUCLEOTIDE SEQUENCE</scope>
    <source>
        <strain evidence="1">Duluth1</strain>
        <tissue evidence="1">Whole animal</tissue>
    </source>
</reference>
<comment type="caution">
    <text evidence="1">The sequence shown here is derived from an EMBL/GenBank/DDBJ whole genome shotgun (WGS) entry which is preliminary data.</text>
</comment>
<gene>
    <name evidence="1" type="ORF">DPMN_181216</name>
</gene>
<reference evidence="1" key="2">
    <citation type="submission" date="2020-11" db="EMBL/GenBank/DDBJ databases">
        <authorList>
            <person name="McCartney M.A."/>
            <person name="Auch B."/>
            <person name="Kono T."/>
            <person name="Mallez S."/>
            <person name="Becker A."/>
            <person name="Gohl D.M."/>
            <person name="Silverstein K.A.T."/>
            <person name="Koren S."/>
            <person name="Bechman K.B."/>
            <person name="Herman A."/>
            <person name="Abrahante J.E."/>
            <person name="Garbe J."/>
        </authorList>
    </citation>
    <scope>NUCLEOTIDE SEQUENCE</scope>
    <source>
        <strain evidence="1">Duluth1</strain>
        <tissue evidence="1">Whole animal</tissue>
    </source>
</reference>
<evidence type="ECO:0000313" key="1">
    <source>
        <dbReference type="EMBL" id="KAH3746800.1"/>
    </source>
</evidence>
<dbReference type="EMBL" id="JAIWYP010000010">
    <property type="protein sequence ID" value="KAH3746800.1"/>
    <property type="molecule type" value="Genomic_DNA"/>
</dbReference>